<protein>
    <submittedName>
        <fullName evidence="2">Amidase</fullName>
    </submittedName>
</protein>
<dbReference type="InterPro" id="IPR023631">
    <property type="entry name" value="Amidase_dom"/>
</dbReference>
<dbReference type="PANTHER" id="PTHR11895">
    <property type="entry name" value="TRANSAMIDASE"/>
    <property type="match status" value="1"/>
</dbReference>
<organism evidence="2 3">
    <name type="scientific">Talaromyces islandicus</name>
    <name type="common">Penicillium islandicum</name>
    <dbReference type="NCBI Taxonomy" id="28573"/>
    <lineage>
        <taxon>Eukaryota</taxon>
        <taxon>Fungi</taxon>
        <taxon>Dikarya</taxon>
        <taxon>Ascomycota</taxon>
        <taxon>Pezizomycotina</taxon>
        <taxon>Eurotiomycetes</taxon>
        <taxon>Eurotiomycetidae</taxon>
        <taxon>Eurotiales</taxon>
        <taxon>Trichocomaceae</taxon>
        <taxon>Talaromyces</taxon>
        <taxon>Talaromyces sect. Islandici</taxon>
    </lineage>
</organism>
<dbReference type="Proteomes" id="UP000054383">
    <property type="component" value="Unassembled WGS sequence"/>
</dbReference>
<dbReference type="InterPro" id="IPR036928">
    <property type="entry name" value="AS_sf"/>
</dbReference>
<dbReference type="Gene3D" id="3.90.1300.10">
    <property type="entry name" value="Amidase signature (AS) domain"/>
    <property type="match status" value="1"/>
</dbReference>
<evidence type="ECO:0000259" key="1">
    <source>
        <dbReference type="Pfam" id="PF01425"/>
    </source>
</evidence>
<proteinExistence type="predicted"/>
<gene>
    <name evidence="2" type="primary">AMI1</name>
    <name evidence="2" type="ORF">PISL3812_05407</name>
</gene>
<dbReference type="OrthoDB" id="1879366at2759"/>
<dbReference type="STRING" id="28573.A0A0U1LYG8"/>
<dbReference type="GO" id="GO:0003824">
    <property type="term" value="F:catalytic activity"/>
    <property type="evidence" value="ECO:0007669"/>
    <property type="project" value="InterPro"/>
</dbReference>
<dbReference type="PANTHER" id="PTHR11895:SF170">
    <property type="entry name" value="AMIDASE"/>
    <property type="match status" value="1"/>
</dbReference>
<dbReference type="Pfam" id="PF01425">
    <property type="entry name" value="Amidase"/>
    <property type="match status" value="1"/>
</dbReference>
<sequence length="582" mass="62061">MHESSKGPLISGTELAKVRQQQAQVGDWPEWIPSIQIVMVAFQRDRVDTEAPRVAVEDVVDIAAKGGIRLSDQKAADFATLVSGLEAIIVDLPDDSCVIPIPNLSKYPRSDIHVPEDKDLGGLRMADKDGGQQVTAKCIAPTNDLLKGRTIALKDNIALAGAPCTNGTSMVEWTPKIDATVATRVMDAGGIIVGKAACENACFEGLSASACTGNVHNPWAEGFSAGGSSSGSGRLVGTGAVDMSIGCDQAGSIRIPAASCGIVGLKPTWGMVPYTGIVNLDAAIDHAGPMTRTVRDCALLLEAISGPDGWDDRQLLLDPGDERLKFVKPVDEIVAKPQSEMLSGIKIGLLQEGFQIDGQDENIVKCVQTAVGKFEALGAKVTAVSIPEHKLASLVWMSSIALPCGRQALLGGMEGRKQLYMTDRLALVGPRLTQQQFDSLGPGAANLYLNHLWFSERHGPAHQGKCMNLQKYISDAYDKALKEFDVLVMPTLPHPAPKLPENGYEEGMLKFAMRTTGMIANTSPFDNSGHPALSIPVGFVSAKEDTNVKLPAGLQLVGRKYSDVDCLKVAAAWEKAYDWKAL</sequence>
<evidence type="ECO:0000313" key="2">
    <source>
        <dbReference type="EMBL" id="CRG88377.1"/>
    </source>
</evidence>
<feature type="domain" description="Amidase" evidence="1">
    <location>
        <begin position="142"/>
        <end position="567"/>
    </location>
</feature>
<evidence type="ECO:0000313" key="3">
    <source>
        <dbReference type="Proteomes" id="UP000054383"/>
    </source>
</evidence>
<dbReference type="EMBL" id="CVMT01000004">
    <property type="protein sequence ID" value="CRG88377.1"/>
    <property type="molecule type" value="Genomic_DNA"/>
</dbReference>
<keyword evidence="3" id="KW-1185">Reference proteome</keyword>
<dbReference type="AlphaFoldDB" id="A0A0U1LYG8"/>
<dbReference type="InterPro" id="IPR000120">
    <property type="entry name" value="Amidase"/>
</dbReference>
<name>A0A0U1LYG8_TALIS</name>
<dbReference type="SUPFAM" id="SSF75304">
    <property type="entry name" value="Amidase signature (AS) enzymes"/>
    <property type="match status" value="1"/>
</dbReference>
<dbReference type="OMA" id="NHTVWRT"/>
<reference evidence="2 3" key="1">
    <citation type="submission" date="2015-04" db="EMBL/GenBank/DDBJ databases">
        <authorList>
            <person name="Syromyatnikov M.Y."/>
            <person name="Popov V.N."/>
        </authorList>
    </citation>
    <scope>NUCLEOTIDE SEQUENCE [LARGE SCALE GENOMIC DNA]</scope>
    <source>
        <strain evidence="2">WF-38-12</strain>
    </source>
</reference>
<accession>A0A0U1LYG8</accession>